<keyword evidence="3" id="KW-1185">Reference proteome</keyword>
<dbReference type="PANTHER" id="PTHR45663:SF11">
    <property type="entry name" value="GEO12009P1"/>
    <property type="match status" value="1"/>
</dbReference>
<dbReference type="InterPro" id="IPR013766">
    <property type="entry name" value="Thioredoxin_domain"/>
</dbReference>
<dbReference type="InterPro" id="IPR036249">
    <property type="entry name" value="Thioredoxin-like_sf"/>
</dbReference>
<dbReference type="OrthoDB" id="9790390at2"/>
<dbReference type="Gene3D" id="3.40.30.10">
    <property type="entry name" value="Glutaredoxin"/>
    <property type="match status" value="1"/>
</dbReference>
<dbReference type="SUPFAM" id="SSF52833">
    <property type="entry name" value="Thioredoxin-like"/>
    <property type="match status" value="1"/>
</dbReference>
<dbReference type="RefSeq" id="WP_155092509.1">
    <property type="nucleotide sequence ID" value="NZ_CP102754.1"/>
</dbReference>
<evidence type="ECO:0000259" key="1">
    <source>
        <dbReference type="PROSITE" id="PS51352"/>
    </source>
</evidence>
<accession>A0A6I3LKY1</accession>
<sequence length="98" mass="11203">MSKFGDLVERDVPVLIQFFAKWNDGCTKMNPVLHDVAAAMGDRILIVKIDVEKNSELVEALRIKQVPTMLLYKNHTMIWRQTEVMDANSLINVMTSLL</sequence>
<dbReference type="PANTHER" id="PTHR45663">
    <property type="entry name" value="GEO12009P1"/>
    <property type="match status" value="1"/>
</dbReference>
<feature type="domain" description="Thioredoxin" evidence="1">
    <location>
        <begin position="1"/>
        <end position="98"/>
    </location>
</feature>
<dbReference type="GO" id="GO:0005829">
    <property type="term" value="C:cytosol"/>
    <property type="evidence" value="ECO:0007669"/>
    <property type="project" value="TreeGrafter"/>
</dbReference>
<dbReference type="AlphaFoldDB" id="A0A6I3LKY1"/>
<proteinExistence type="predicted"/>
<evidence type="ECO:0000313" key="3">
    <source>
        <dbReference type="Proteomes" id="UP000438760"/>
    </source>
</evidence>
<evidence type="ECO:0000313" key="2">
    <source>
        <dbReference type="EMBL" id="MTG98484.1"/>
    </source>
</evidence>
<dbReference type="Proteomes" id="UP000438760">
    <property type="component" value="Unassembled WGS sequence"/>
</dbReference>
<dbReference type="CDD" id="cd02947">
    <property type="entry name" value="TRX_family"/>
    <property type="match status" value="1"/>
</dbReference>
<organism evidence="2 3">
    <name type="scientific">Myroides albus</name>
    <dbReference type="NCBI Taxonomy" id="2562892"/>
    <lineage>
        <taxon>Bacteria</taxon>
        <taxon>Pseudomonadati</taxon>
        <taxon>Bacteroidota</taxon>
        <taxon>Flavobacteriia</taxon>
        <taxon>Flavobacteriales</taxon>
        <taxon>Flavobacteriaceae</taxon>
        <taxon>Myroides</taxon>
    </lineage>
</organism>
<dbReference type="EMBL" id="WMJX01000020">
    <property type="protein sequence ID" value="MTG98484.1"/>
    <property type="molecule type" value="Genomic_DNA"/>
</dbReference>
<gene>
    <name evidence="2" type="ORF">GJV76_10165</name>
</gene>
<comment type="caution">
    <text evidence="2">The sequence shown here is derived from an EMBL/GenBank/DDBJ whole genome shotgun (WGS) entry which is preliminary data.</text>
</comment>
<dbReference type="Pfam" id="PF00085">
    <property type="entry name" value="Thioredoxin"/>
    <property type="match status" value="1"/>
</dbReference>
<name>A0A6I3LKY1_9FLAO</name>
<dbReference type="GO" id="GO:0015035">
    <property type="term" value="F:protein-disulfide reductase activity"/>
    <property type="evidence" value="ECO:0007669"/>
    <property type="project" value="TreeGrafter"/>
</dbReference>
<protein>
    <submittedName>
        <fullName evidence="2">Thioredoxin</fullName>
    </submittedName>
</protein>
<dbReference type="PROSITE" id="PS51352">
    <property type="entry name" value="THIOREDOXIN_2"/>
    <property type="match status" value="1"/>
</dbReference>
<dbReference type="GO" id="GO:0045454">
    <property type="term" value="P:cell redox homeostasis"/>
    <property type="evidence" value="ECO:0007669"/>
    <property type="project" value="TreeGrafter"/>
</dbReference>
<reference evidence="2 3" key="1">
    <citation type="submission" date="2019-11" db="EMBL/GenBank/DDBJ databases">
        <title>Genome of Strain BIT-d1.</title>
        <authorList>
            <person name="Yang Y."/>
        </authorList>
    </citation>
    <scope>NUCLEOTIDE SEQUENCE [LARGE SCALE GENOMIC DNA]</scope>
    <source>
        <strain evidence="2 3">BIT-d1</strain>
    </source>
</reference>